<evidence type="ECO:0000256" key="9">
    <source>
        <dbReference type="RuleBase" id="RU000336"/>
    </source>
</evidence>
<keyword evidence="8" id="KW-0963">Cytoplasm</keyword>
<dbReference type="AlphaFoldDB" id="A0A7C4LML6"/>
<keyword evidence="5 8" id="KW-0067">ATP-binding</keyword>
<comment type="cofactor">
    <cofactor evidence="8 9">
        <name>Mg(2+)</name>
        <dbReference type="ChEBI" id="CHEBI:18420"/>
    </cofactor>
    <text evidence="8 9">Binds 3 Mg(2+) ions per subunit.</text>
</comment>
<keyword evidence="8" id="KW-0648">Protein biosynthesis</keyword>
<evidence type="ECO:0000256" key="3">
    <source>
        <dbReference type="ARBA" id="ARBA00022723"/>
    </source>
</evidence>
<dbReference type="EMBL" id="DSVQ01000012">
    <property type="protein sequence ID" value="HGT39359.1"/>
    <property type="molecule type" value="Genomic_DNA"/>
</dbReference>
<dbReference type="Pfam" id="PF00152">
    <property type="entry name" value="tRNA-synt_2"/>
    <property type="match status" value="1"/>
</dbReference>
<comment type="similarity">
    <text evidence="1 8">Belongs to the class-II aminoacyl-tRNA synthetase family.</text>
</comment>
<dbReference type="InterPro" id="IPR002313">
    <property type="entry name" value="Lys-tRNA-ligase_II"/>
</dbReference>
<dbReference type="PANTHER" id="PTHR42918:SF15">
    <property type="entry name" value="LYSINE--TRNA LIGASE, CHLOROPLASTIC_MITOCHONDRIAL"/>
    <property type="match status" value="1"/>
</dbReference>
<dbReference type="SUPFAM" id="SSF55681">
    <property type="entry name" value="Class II aaRS and biotin synthetases"/>
    <property type="match status" value="1"/>
</dbReference>
<dbReference type="PROSITE" id="PS50862">
    <property type="entry name" value="AA_TRNA_LIGASE_II"/>
    <property type="match status" value="1"/>
</dbReference>
<dbReference type="HAMAP" id="MF_00252">
    <property type="entry name" value="Lys_tRNA_synth_class2"/>
    <property type="match status" value="1"/>
</dbReference>
<name>A0A7C4LML6_9PLAN</name>
<dbReference type="GO" id="GO:0000287">
    <property type="term" value="F:magnesium ion binding"/>
    <property type="evidence" value="ECO:0007669"/>
    <property type="project" value="UniProtKB-UniRule"/>
</dbReference>
<comment type="caution">
    <text evidence="11">The sequence shown here is derived from an EMBL/GenBank/DDBJ whole genome shotgun (WGS) entry which is preliminary data.</text>
</comment>
<comment type="catalytic activity">
    <reaction evidence="7 8 9">
        <text>tRNA(Lys) + L-lysine + ATP = L-lysyl-tRNA(Lys) + AMP + diphosphate</text>
        <dbReference type="Rhea" id="RHEA:20792"/>
        <dbReference type="Rhea" id="RHEA-COMP:9696"/>
        <dbReference type="Rhea" id="RHEA-COMP:9697"/>
        <dbReference type="ChEBI" id="CHEBI:30616"/>
        <dbReference type="ChEBI" id="CHEBI:32551"/>
        <dbReference type="ChEBI" id="CHEBI:33019"/>
        <dbReference type="ChEBI" id="CHEBI:78442"/>
        <dbReference type="ChEBI" id="CHEBI:78529"/>
        <dbReference type="ChEBI" id="CHEBI:456215"/>
        <dbReference type="EC" id="6.1.1.6"/>
    </reaction>
</comment>
<feature type="binding site" evidence="8">
    <location>
        <position position="403"/>
    </location>
    <ligand>
        <name>Mg(2+)</name>
        <dbReference type="ChEBI" id="CHEBI:18420"/>
        <label>1</label>
    </ligand>
</feature>
<dbReference type="GO" id="GO:0006430">
    <property type="term" value="P:lysyl-tRNA aminoacylation"/>
    <property type="evidence" value="ECO:0007669"/>
    <property type="project" value="UniProtKB-UniRule"/>
</dbReference>
<keyword evidence="2 8" id="KW-0436">Ligase</keyword>
<proteinExistence type="inferred from homology"/>
<protein>
    <recommendedName>
        <fullName evidence="8">Lysine--tRNA ligase</fullName>
        <ecNumber evidence="8">6.1.1.6</ecNumber>
    </recommendedName>
    <alternativeName>
        <fullName evidence="8">Lysyl-tRNA synthetase</fullName>
        <shortName evidence="8">LysRS</shortName>
    </alternativeName>
</protein>
<keyword evidence="6 8" id="KW-0030">Aminoacyl-tRNA synthetase</keyword>
<dbReference type="GO" id="GO:0000049">
    <property type="term" value="F:tRNA binding"/>
    <property type="evidence" value="ECO:0007669"/>
    <property type="project" value="TreeGrafter"/>
</dbReference>
<dbReference type="PANTHER" id="PTHR42918">
    <property type="entry name" value="LYSYL-TRNA SYNTHETASE"/>
    <property type="match status" value="1"/>
</dbReference>
<dbReference type="Gene3D" id="3.30.930.10">
    <property type="entry name" value="Bira Bifunctional Protein, Domain 2"/>
    <property type="match status" value="1"/>
</dbReference>
<dbReference type="CDD" id="cd04322">
    <property type="entry name" value="LysRS_N"/>
    <property type="match status" value="1"/>
</dbReference>
<evidence type="ECO:0000256" key="1">
    <source>
        <dbReference type="ARBA" id="ARBA00008226"/>
    </source>
</evidence>
<evidence type="ECO:0000256" key="4">
    <source>
        <dbReference type="ARBA" id="ARBA00022741"/>
    </source>
</evidence>
<evidence type="ECO:0000256" key="6">
    <source>
        <dbReference type="ARBA" id="ARBA00023146"/>
    </source>
</evidence>
<dbReference type="InterPro" id="IPR044136">
    <property type="entry name" value="Lys-tRNA-ligase_II_N"/>
</dbReference>
<dbReference type="InterPro" id="IPR045864">
    <property type="entry name" value="aa-tRNA-synth_II/BPL/LPL"/>
</dbReference>
<dbReference type="GO" id="GO:0004824">
    <property type="term" value="F:lysine-tRNA ligase activity"/>
    <property type="evidence" value="ECO:0007669"/>
    <property type="project" value="UniProtKB-UniRule"/>
</dbReference>
<evidence type="ECO:0000256" key="5">
    <source>
        <dbReference type="ARBA" id="ARBA00022840"/>
    </source>
</evidence>
<dbReference type="NCBIfam" id="NF001756">
    <property type="entry name" value="PRK00484.1"/>
    <property type="match status" value="1"/>
</dbReference>
<dbReference type="CDD" id="cd00775">
    <property type="entry name" value="LysRS_core"/>
    <property type="match status" value="1"/>
</dbReference>
<feature type="binding site" evidence="8">
    <location>
        <position position="396"/>
    </location>
    <ligand>
        <name>Mg(2+)</name>
        <dbReference type="ChEBI" id="CHEBI:18420"/>
        <label>1</label>
    </ligand>
</feature>
<sequence>MSETPDRLEAARLQKLRKIEDMGLDPWGRRFDGHVHIAVAREKCPHEQGVEGEAVRVAGRLVRWNDSGKLRFAHLQDYTGRIQLMISKNDVAPEVWSLVECLDRGDIVGVDGTLRVTKTGEKTVFVRHLQILCKSLAQPPEKWHGLEDIETRLRQRYTDLIYTEGVLARMLKRLQIIDSIRRTLREREFFEVETPVLHAIAGGAAARPFKTHHNALDIPLFLRIALELHLKRLMVGGIERVYEIGRVFRNEGVDSTHNPEFTMIELYQAYGNYETMMDLAEQLISQAALAAQGTTVVPWKDKTLDFTPPFQRRKYADLFREYAGCDMHDAAAVAEVAQRCHIPTAGRHPDVIVNDVFEATVEDRLWGPVFVYDYPASICPLTKRKAGDPAVAERFELFVDGLEVANAYTELNDPRLQEELFRTQLAGLAEEESMARMDHDFVRALKVGMPAAGGMGIGIDRLVMLLTNAQSIRDVIFFPLLRPESFAE</sequence>
<evidence type="ECO:0000256" key="2">
    <source>
        <dbReference type="ARBA" id="ARBA00022598"/>
    </source>
</evidence>
<dbReference type="InterPro" id="IPR006195">
    <property type="entry name" value="aa-tRNA-synth_II"/>
</dbReference>
<dbReference type="GO" id="GO:0005524">
    <property type="term" value="F:ATP binding"/>
    <property type="evidence" value="ECO:0007669"/>
    <property type="project" value="UniProtKB-UniRule"/>
</dbReference>
<accession>A0A7C4LML6</accession>
<keyword evidence="4 8" id="KW-0547">Nucleotide-binding</keyword>
<dbReference type="SUPFAM" id="SSF50249">
    <property type="entry name" value="Nucleic acid-binding proteins"/>
    <property type="match status" value="1"/>
</dbReference>
<dbReference type="Pfam" id="PF01336">
    <property type="entry name" value="tRNA_anti-codon"/>
    <property type="match status" value="1"/>
</dbReference>
<keyword evidence="8 9" id="KW-0460">Magnesium</keyword>
<evidence type="ECO:0000259" key="10">
    <source>
        <dbReference type="PROSITE" id="PS50862"/>
    </source>
</evidence>
<evidence type="ECO:0000313" key="11">
    <source>
        <dbReference type="EMBL" id="HGT39359.1"/>
    </source>
</evidence>
<dbReference type="InterPro" id="IPR004365">
    <property type="entry name" value="NA-bd_OB_tRNA"/>
</dbReference>
<evidence type="ECO:0000256" key="7">
    <source>
        <dbReference type="ARBA" id="ARBA00048573"/>
    </source>
</evidence>
<gene>
    <name evidence="8 11" type="primary">lysS</name>
    <name evidence="11" type="ORF">ENS64_08885</name>
</gene>
<dbReference type="Gene3D" id="2.40.50.140">
    <property type="entry name" value="Nucleic acid-binding proteins"/>
    <property type="match status" value="1"/>
</dbReference>
<dbReference type="NCBIfam" id="TIGR00499">
    <property type="entry name" value="lysS_bact"/>
    <property type="match status" value="1"/>
</dbReference>
<feature type="binding site" evidence="8">
    <location>
        <position position="403"/>
    </location>
    <ligand>
        <name>Mg(2+)</name>
        <dbReference type="ChEBI" id="CHEBI:18420"/>
        <label>2</label>
    </ligand>
</feature>
<organism evidence="11">
    <name type="scientific">Schlesneria paludicola</name>
    <dbReference type="NCBI Taxonomy" id="360056"/>
    <lineage>
        <taxon>Bacteria</taxon>
        <taxon>Pseudomonadati</taxon>
        <taxon>Planctomycetota</taxon>
        <taxon>Planctomycetia</taxon>
        <taxon>Planctomycetales</taxon>
        <taxon>Planctomycetaceae</taxon>
        <taxon>Schlesneria</taxon>
    </lineage>
</organism>
<comment type="subcellular location">
    <subcellularLocation>
        <location evidence="8">Cytoplasm</location>
    </subcellularLocation>
</comment>
<evidence type="ECO:0000256" key="8">
    <source>
        <dbReference type="HAMAP-Rule" id="MF_00252"/>
    </source>
</evidence>
<comment type="subunit">
    <text evidence="8">Homodimer.</text>
</comment>
<dbReference type="InterPro" id="IPR012340">
    <property type="entry name" value="NA-bd_OB-fold"/>
</dbReference>
<dbReference type="PRINTS" id="PR00982">
    <property type="entry name" value="TRNASYNTHLYS"/>
</dbReference>
<keyword evidence="3 8" id="KW-0479">Metal-binding</keyword>
<dbReference type="InterPro" id="IPR018149">
    <property type="entry name" value="Lys-tRNA-synth_II_C"/>
</dbReference>
<dbReference type="EC" id="6.1.1.6" evidence="8"/>
<reference evidence="11" key="1">
    <citation type="journal article" date="2020" name="mSystems">
        <title>Genome- and Community-Level Interaction Insights into Carbon Utilization and Element Cycling Functions of Hydrothermarchaeota in Hydrothermal Sediment.</title>
        <authorList>
            <person name="Zhou Z."/>
            <person name="Liu Y."/>
            <person name="Xu W."/>
            <person name="Pan J."/>
            <person name="Luo Z.H."/>
            <person name="Li M."/>
        </authorList>
    </citation>
    <scope>NUCLEOTIDE SEQUENCE [LARGE SCALE GENOMIC DNA]</scope>
    <source>
        <strain evidence="11">SpSt-508</strain>
    </source>
</reference>
<dbReference type="InterPro" id="IPR004364">
    <property type="entry name" value="Aa-tRNA-synt_II"/>
</dbReference>
<dbReference type="GO" id="GO:0005829">
    <property type="term" value="C:cytosol"/>
    <property type="evidence" value="ECO:0007669"/>
    <property type="project" value="TreeGrafter"/>
</dbReference>
<feature type="domain" description="Aminoacyl-transfer RNA synthetases class-II family profile" evidence="10">
    <location>
        <begin position="176"/>
        <end position="483"/>
    </location>
</feature>